<sequence>MTDLRPTAELAGLRRRLACMLYEALLLLGVCALGWLLPQVILGMAAGMQLPGWLSWLQLMVVLGIYFLVLWRRNGQTLAMQTWQLQIVDARTGRLPNTAQCLARYLLGWPSILFCGAGIIWSLFDRDHQFLHDRFAGTCVVLLPGRPGQSR</sequence>
<evidence type="ECO:0000256" key="3">
    <source>
        <dbReference type="ARBA" id="ARBA00022692"/>
    </source>
</evidence>
<dbReference type="PANTHER" id="PTHR36115">
    <property type="entry name" value="PROLINE-RICH ANTIGEN HOMOLOG-RELATED"/>
    <property type="match status" value="1"/>
</dbReference>
<dbReference type="Proteomes" id="UP000561045">
    <property type="component" value="Unassembled WGS sequence"/>
</dbReference>
<keyword evidence="2" id="KW-1003">Cell membrane</keyword>
<keyword evidence="4 6" id="KW-1133">Transmembrane helix</keyword>
<dbReference type="InterPro" id="IPR051791">
    <property type="entry name" value="Pra-immunoreactive"/>
</dbReference>
<organism evidence="8 9">
    <name type="scientific">Niveibacterium umoris</name>
    <dbReference type="NCBI Taxonomy" id="1193620"/>
    <lineage>
        <taxon>Bacteria</taxon>
        <taxon>Pseudomonadati</taxon>
        <taxon>Pseudomonadota</taxon>
        <taxon>Betaproteobacteria</taxon>
        <taxon>Rhodocyclales</taxon>
        <taxon>Rhodocyclaceae</taxon>
        <taxon>Niveibacterium</taxon>
    </lineage>
</organism>
<name>A0A840BLK8_9RHOO</name>
<evidence type="ECO:0000313" key="9">
    <source>
        <dbReference type="Proteomes" id="UP000561045"/>
    </source>
</evidence>
<evidence type="ECO:0000256" key="5">
    <source>
        <dbReference type="ARBA" id="ARBA00023136"/>
    </source>
</evidence>
<evidence type="ECO:0000256" key="6">
    <source>
        <dbReference type="SAM" id="Phobius"/>
    </source>
</evidence>
<comment type="caution">
    <text evidence="8">The sequence shown here is derived from an EMBL/GenBank/DDBJ whole genome shotgun (WGS) entry which is preliminary data.</text>
</comment>
<evidence type="ECO:0000256" key="2">
    <source>
        <dbReference type="ARBA" id="ARBA00022475"/>
    </source>
</evidence>
<gene>
    <name evidence="8" type="ORF">GGR36_001727</name>
</gene>
<keyword evidence="9" id="KW-1185">Reference proteome</keyword>
<evidence type="ECO:0000256" key="4">
    <source>
        <dbReference type="ARBA" id="ARBA00022989"/>
    </source>
</evidence>
<evidence type="ECO:0000256" key="1">
    <source>
        <dbReference type="ARBA" id="ARBA00004651"/>
    </source>
</evidence>
<feature type="transmembrane region" description="Helical" evidence="6">
    <location>
        <begin position="21"/>
        <end position="41"/>
    </location>
</feature>
<dbReference type="EMBL" id="JACIET010000001">
    <property type="protein sequence ID" value="MBB4012419.1"/>
    <property type="molecule type" value="Genomic_DNA"/>
</dbReference>
<dbReference type="GO" id="GO:0005886">
    <property type="term" value="C:plasma membrane"/>
    <property type="evidence" value="ECO:0007669"/>
    <property type="project" value="UniProtKB-SubCell"/>
</dbReference>
<dbReference type="PANTHER" id="PTHR36115:SF10">
    <property type="entry name" value="RDD DOMAIN-CONTAINING PROTEIN"/>
    <property type="match status" value="1"/>
</dbReference>
<protein>
    <submittedName>
        <fullName evidence="8">Putative RDD family membrane protein YckC</fullName>
    </submittedName>
</protein>
<feature type="transmembrane region" description="Helical" evidence="6">
    <location>
        <begin position="102"/>
        <end position="124"/>
    </location>
</feature>
<keyword evidence="5 6" id="KW-0472">Membrane</keyword>
<evidence type="ECO:0000313" key="8">
    <source>
        <dbReference type="EMBL" id="MBB4012419.1"/>
    </source>
</evidence>
<accession>A0A840BLK8</accession>
<dbReference type="RefSeq" id="WP_338086646.1">
    <property type="nucleotide sequence ID" value="NZ_BAABLE010000011.1"/>
</dbReference>
<dbReference type="Pfam" id="PF06271">
    <property type="entry name" value="RDD"/>
    <property type="match status" value="1"/>
</dbReference>
<proteinExistence type="predicted"/>
<dbReference type="AlphaFoldDB" id="A0A840BLK8"/>
<dbReference type="InterPro" id="IPR010432">
    <property type="entry name" value="RDD"/>
</dbReference>
<feature type="transmembrane region" description="Helical" evidence="6">
    <location>
        <begin position="53"/>
        <end position="71"/>
    </location>
</feature>
<reference evidence="8 9" key="1">
    <citation type="submission" date="2020-08" db="EMBL/GenBank/DDBJ databases">
        <title>Genomic Encyclopedia of Type Strains, Phase IV (KMG-IV): sequencing the most valuable type-strain genomes for metagenomic binning, comparative biology and taxonomic classification.</title>
        <authorList>
            <person name="Goeker M."/>
        </authorList>
    </citation>
    <scope>NUCLEOTIDE SEQUENCE [LARGE SCALE GENOMIC DNA]</scope>
    <source>
        <strain evidence="8 9">DSM 106739</strain>
    </source>
</reference>
<comment type="subcellular location">
    <subcellularLocation>
        <location evidence="1">Cell membrane</location>
        <topology evidence="1">Multi-pass membrane protein</topology>
    </subcellularLocation>
</comment>
<evidence type="ECO:0000259" key="7">
    <source>
        <dbReference type="Pfam" id="PF06271"/>
    </source>
</evidence>
<feature type="domain" description="RDD" evidence="7">
    <location>
        <begin position="10"/>
        <end position="137"/>
    </location>
</feature>
<keyword evidence="3 6" id="KW-0812">Transmembrane</keyword>